<feature type="transmembrane region" description="Helical" evidence="7">
    <location>
        <begin position="34"/>
        <end position="55"/>
    </location>
</feature>
<gene>
    <name evidence="9" type="ORF">BIW11_00695</name>
</gene>
<keyword evidence="5 7" id="KW-1133">Transmembrane helix</keyword>
<dbReference type="PROSITE" id="PS50076">
    <property type="entry name" value="DNAJ_2"/>
    <property type="match status" value="1"/>
</dbReference>
<evidence type="ECO:0000256" key="1">
    <source>
        <dbReference type="ARBA" id="ARBA00002080"/>
    </source>
</evidence>
<dbReference type="PANTHER" id="PTHR44733">
    <property type="entry name" value="DNAJ HOMOLOG SUBFAMILY C MEMBER 22"/>
    <property type="match status" value="1"/>
</dbReference>
<dbReference type="AlphaFoldDB" id="A0A1V9XQS1"/>
<sequence length="350" mass="40024">MKSYWTSLCLLVLGGVFGLHHFYLGRLRHGIFNLFTFGGTACGLVHDLFRLRFYVNWANFDKNFKEEYVAIIRDNPNPSLGFGRGIAMVIAAQMFSNLVQLAIPADLLHNWMVTVLTMVLVPSAIAASIWYIGCIGETQSAFIPILRVALYTSPLYHFIHAQLITVMLCIYNFRSGWTYRLRPDNSASVPYTVLYVLTFLAVFLLLCSSMVMFNCAIEGDETQGKIKCRDALRHFFNSPLWQNIVDSLRKIREAFLEGGFSKITETLIVLMDPTGEQHAMHVLGVSNGANKNDIRRAYRNLSRKFHPDKNKFRGQEERAEFELRFREVQEAFETLQLRKGKRETVGPDLS</sequence>
<name>A0A1V9XQS1_9ACAR</name>
<dbReference type="PRINTS" id="PR00625">
    <property type="entry name" value="JDOMAIN"/>
</dbReference>
<dbReference type="Pfam" id="PF05154">
    <property type="entry name" value="TM2"/>
    <property type="match status" value="1"/>
</dbReference>
<dbReference type="SUPFAM" id="SSF46565">
    <property type="entry name" value="Chaperone J-domain"/>
    <property type="match status" value="1"/>
</dbReference>
<evidence type="ECO:0000256" key="7">
    <source>
        <dbReference type="SAM" id="Phobius"/>
    </source>
</evidence>
<keyword evidence="10" id="KW-1185">Reference proteome</keyword>
<evidence type="ECO:0000256" key="5">
    <source>
        <dbReference type="ARBA" id="ARBA00022989"/>
    </source>
</evidence>
<reference evidence="9 10" key="1">
    <citation type="journal article" date="2017" name="Gigascience">
        <title>Draft genome of the honey bee ectoparasitic mite, Tropilaelaps mercedesae, is shaped by the parasitic life history.</title>
        <authorList>
            <person name="Dong X."/>
            <person name="Armstrong S.D."/>
            <person name="Xia D."/>
            <person name="Makepeace B.L."/>
            <person name="Darby A.C."/>
            <person name="Kadowaki T."/>
        </authorList>
    </citation>
    <scope>NUCLEOTIDE SEQUENCE [LARGE SCALE GENOMIC DNA]</scope>
    <source>
        <strain evidence="9">Wuxi-XJTLU</strain>
    </source>
</reference>
<evidence type="ECO:0000256" key="3">
    <source>
        <dbReference type="ARBA" id="ARBA00020945"/>
    </source>
</evidence>
<feature type="transmembrane region" description="Helical" evidence="7">
    <location>
        <begin position="85"/>
        <end position="105"/>
    </location>
</feature>
<evidence type="ECO:0000256" key="6">
    <source>
        <dbReference type="ARBA" id="ARBA00023136"/>
    </source>
</evidence>
<dbReference type="InterPro" id="IPR001623">
    <property type="entry name" value="DnaJ_domain"/>
</dbReference>
<protein>
    <recommendedName>
        <fullName evidence="3">DnaJ homolog subfamily C member 22</fullName>
    </recommendedName>
</protein>
<keyword evidence="6 7" id="KW-0472">Membrane</keyword>
<dbReference type="OrthoDB" id="10262359at2759"/>
<dbReference type="STRING" id="418985.A0A1V9XQS1"/>
<dbReference type="Pfam" id="PF00226">
    <property type="entry name" value="DnaJ"/>
    <property type="match status" value="1"/>
</dbReference>
<evidence type="ECO:0000313" key="9">
    <source>
        <dbReference type="EMBL" id="OQR75856.1"/>
    </source>
</evidence>
<comment type="subcellular location">
    <subcellularLocation>
        <location evidence="2">Membrane</location>
        <topology evidence="2">Multi-pass membrane protein</topology>
    </subcellularLocation>
</comment>
<comment type="caution">
    <text evidence="9">The sequence shown here is derived from an EMBL/GenBank/DDBJ whole genome shotgun (WGS) entry which is preliminary data.</text>
</comment>
<organism evidence="9 10">
    <name type="scientific">Tropilaelaps mercedesae</name>
    <dbReference type="NCBI Taxonomy" id="418985"/>
    <lineage>
        <taxon>Eukaryota</taxon>
        <taxon>Metazoa</taxon>
        <taxon>Ecdysozoa</taxon>
        <taxon>Arthropoda</taxon>
        <taxon>Chelicerata</taxon>
        <taxon>Arachnida</taxon>
        <taxon>Acari</taxon>
        <taxon>Parasitiformes</taxon>
        <taxon>Mesostigmata</taxon>
        <taxon>Gamasina</taxon>
        <taxon>Dermanyssoidea</taxon>
        <taxon>Laelapidae</taxon>
        <taxon>Tropilaelaps</taxon>
    </lineage>
</organism>
<keyword evidence="4 7" id="KW-0812">Transmembrane</keyword>
<dbReference type="Gene3D" id="1.10.287.110">
    <property type="entry name" value="DnaJ domain"/>
    <property type="match status" value="1"/>
</dbReference>
<dbReference type="InterPro" id="IPR007829">
    <property type="entry name" value="TM2"/>
</dbReference>
<feature type="domain" description="J" evidence="8">
    <location>
        <begin position="278"/>
        <end position="346"/>
    </location>
</feature>
<feature type="transmembrane region" description="Helical" evidence="7">
    <location>
        <begin position="111"/>
        <end position="134"/>
    </location>
</feature>
<evidence type="ECO:0000256" key="2">
    <source>
        <dbReference type="ARBA" id="ARBA00004141"/>
    </source>
</evidence>
<dbReference type="Proteomes" id="UP000192247">
    <property type="component" value="Unassembled WGS sequence"/>
</dbReference>
<evidence type="ECO:0000313" key="10">
    <source>
        <dbReference type="Proteomes" id="UP000192247"/>
    </source>
</evidence>
<dbReference type="SMART" id="SM00271">
    <property type="entry name" value="DnaJ"/>
    <property type="match status" value="1"/>
</dbReference>
<feature type="transmembrane region" description="Helical" evidence="7">
    <location>
        <begin position="193"/>
        <end position="217"/>
    </location>
</feature>
<dbReference type="GO" id="GO:0016020">
    <property type="term" value="C:membrane"/>
    <property type="evidence" value="ECO:0007669"/>
    <property type="project" value="UniProtKB-SubCell"/>
</dbReference>
<proteinExistence type="predicted"/>
<comment type="function">
    <text evidence="1">May function as a co-chaperone.</text>
</comment>
<dbReference type="InterPro" id="IPR036869">
    <property type="entry name" value="J_dom_sf"/>
</dbReference>
<dbReference type="InParanoid" id="A0A1V9XQS1"/>
<dbReference type="PANTHER" id="PTHR44733:SF1">
    <property type="entry name" value="DNAJ HOMOLOG SUBFAMILY C MEMBER 22"/>
    <property type="match status" value="1"/>
</dbReference>
<evidence type="ECO:0000259" key="8">
    <source>
        <dbReference type="PROSITE" id="PS50076"/>
    </source>
</evidence>
<accession>A0A1V9XQS1</accession>
<dbReference type="EMBL" id="MNPL01005681">
    <property type="protein sequence ID" value="OQR75856.1"/>
    <property type="molecule type" value="Genomic_DNA"/>
</dbReference>
<dbReference type="CDD" id="cd06257">
    <property type="entry name" value="DnaJ"/>
    <property type="match status" value="1"/>
</dbReference>
<evidence type="ECO:0000256" key="4">
    <source>
        <dbReference type="ARBA" id="ARBA00022692"/>
    </source>
</evidence>
<feature type="transmembrane region" description="Helical" evidence="7">
    <location>
        <begin position="155"/>
        <end position="173"/>
    </location>
</feature>